<proteinExistence type="predicted"/>
<keyword evidence="2" id="KW-1185">Reference proteome</keyword>
<protein>
    <submittedName>
        <fullName evidence="1">Uncharacterized protein</fullName>
    </submittedName>
</protein>
<reference evidence="1 2" key="1">
    <citation type="journal article" date="2015" name="Genome Announc.">
        <title>Expanding the biotechnology potential of lactobacilli through comparative genomics of 213 strains and associated genera.</title>
        <authorList>
            <person name="Sun Z."/>
            <person name="Harris H.M."/>
            <person name="McCann A."/>
            <person name="Guo C."/>
            <person name="Argimon S."/>
            <person name="Zhang W."/>
            <person name="Yang X."/>
            <person name="Jeffery I.B."/>
            <person name="Cooney J.C."/>
            <person name="Kagawa T.F."/>
            <person name="Liu W."/>
            <person name="Song Y."/>
            <person name="Salvetti E."/>
            <person name="Wrobel A."/>
            <person name="Rasinkangas P."/>
            <person name="Parkhill J."/>
            <person name="Rea M.C."/>
            <person name="O'Sullivan O."/>
            <person name="Ritari J."/>
            <person name="Douillard F.P."/>
            <person name="Paul Ross R."/>
            <person name="Yang R."/>
            <person name="Briner A.E."/>
            <person name="Felis G.E."/>
            <person name="de Vos W.M."/>
            <person name="Barrangou R."/>
            <person name="Klaenhammer T.R."/>
            <person name="Caufield P.W."/>
            <person name="Cui Y."/>
            <person name="Zhang H."/>
            <person name="O'Toole P.W."/>
        </authorList>
    </citation>
    <scope>NUCLEOTIDE SEQUENCE [LARGE SCALE GENOMIC DNA]</scope>
    <source>
        <strain evidence="1 2">DSM 19906</strain>
    </source>
</reference>
<dbReference type="Proteomes" id="UP000051439">
    <property type="component" value="Unassembled WGS sequence"/>
</dbReference>
<organism evidence="1 2">
    <name type="scientific">Lentilactobacillus kisonensis DSM 19906 = JCM 15041</name>
    <dbReference type="NCBI Taxonomy" id="1423766"/>
    <lineage>
        <taxon>Bacteria</taxon>
        <taxon>Bacillati</taxon>
        <taxon>Bacillota</taxon>
        <taxon>Bacilli</taxon>
        <taxon>Lactobacillales</taxon>
        <taxon>Lactobacillaceae</taxon>
        <taxon>Lentilactobacillus</taxon>
    </lineage>
</organism>
<evidence type="ECO:0000313" key="1">
    <source>
        <dbReference type="EMBL" id="KRL20359.1"/>
    </source>
</evidence>
<comment type="caution">
    <text evidence="1">The sequence shown here is derived from an EMBL/GenBank/DDBJ whole genome shotgun (WGS) entry which is preliminary data.</text>
</comment>
<name>A0A0R1NIM9_9LACO</name>
<evidence type="ECO:0000313" key="2">
    <source>
        <dbReference type="Proteomes" id="UP000051439"/>
    </source>
</evidence>
<dbReference type="EMBL" id="AZEB01000028">
    <property type="protein sequence ID" value="KRL20359.1"/>
    <property type="molecule type" value="Genomic_DNA"/>
</dbReference>
<sequence length="212" mass="22379">MSEYLKVILSVPVAVLSPVLAVVLPNAVSVNSPSGRPLVVNVALSIWKWLTNVDDPSSLIVVSPSVVVKTYPGMVGTLFKILEPATPTGGVAMPSSEYPPLEPGKPLMTLPSWSTFLMWAVVVKESIIWPLTLFKPSTRNAVGIVTCLPRSLALSGSLTGKITSAISMEANFGIDVTIPIILDQAPASSTCLAVIKSSLVVVLVPSAELKKY</sequence>
<accession>A0A0R1NIM9</accession>
<gene>
    <name evidence="1" type="ORF">FC98_GL001532</name>
</gene>
<dbReference type="AlphaFoldDB" id="A0A0R1NIM9"/>